<evidence type="ECO:0000313" key="13">
    <source>
        <dbReference type="EMBL" id="KAJ7355013.1"/>
    </source>
</evidence>
<dbReference type="PANTHER" id="PTHR11690">
    <property type="entry name" value="AMILORIDE-SENSITIVE SODIUM CHANNEL-RELATED"/>
    <property type="match status" value="1"/>
</dbReference>
<feature type="transmembrane region" description="Helical" evidence="12">
    <location>
        <begin position="192"/>
        <end position="214"/>
    </location>
</feature>
<dbReference type="Pfam" id="PF00858">
    <property type="entry name" value="ASC"/>
    <property type="match status" value="1"/>
</dbReference>
<dbReference type="Gene3D" id="2.60.470.10">
    <property type="entry name" value="Acid-sensing ion channels like domains"/>
    <property type="match status" value="1"/>
</dbReference>
<keyword evidence="9 11" id="KW-0739">Sodium transport</keyword>
<organism evidence="13 14">
    <name type="scientific">Desmophyllum pertusum</name>
    <dbReference type="NCBI Taxonomy" id="174260"/>
    <lineage>
        <taxon>Eukaryota</taxon>
        <taxon>Metazoa</taxon>
        <taxon>Cnidaria</taxon>
        <taxon>Anthozoa</taxon>
        <taxon>Hexacorallia</taxon>
        <taxon>Scleractinia</taxon>
        <taxon>Caryophylliina</taxon>
        <taxon>Caryophylliidae</taxon>
        <taxon>Desmophyllum</taxon>
    </lineage>
</organism>
<accession>A0A9W9YNM4</accession>
<evidence type="ECO:0000256" key="3">
    <source>
        <dbReference type="ARBA" id="ARBA00022461"/>
    </source>
</evidence>
<comment type="caution">
    <text evidence="13">The sequence shown here is derived from an EMBL/GenBank/DDBJ whole genome shotgun (WGS) entry which is preliminary data.</text>
</comment>
<protein>
    <submittedName>
        <fullName evidence="13">Ligand-gated sodium channel</fullName>
    </submittedName>
</protein>
<evidence type="ECO:0000256" key="4">
    <source>
        <dbReference type="ARBA" id="ARBA00022692"/>
    </source>
</evidence>
<dbReference type="EMBL" id="MU827329">
    <property type="protein sequence ID" value="KAJ7355013.1"/>
    <property type="molecule type" value="Genomic_DNA"/>
</dbReference>
<gene>
    <name evidence="13" type="primary">SCNN1D_2</name>
    <name evidence="13" type="ORF">OS493_028680</name>
</gene>
<dbReference type="GO" id="GO:0015280">
    <property type="term" value="F:ligand-gated sodium channel activity"/>
    <property type="evidence" value="ECO:0007669"/>
    <property type="project" value="TreeGrafter"/>
</dbReference>
<proteinExistence type="inferred from homology"/>
<evidence type="ECO:0000256" key="10">
    <source>
        <dbReference type="ARBA" id="ARBA00023303"/>
    </source>
</evidence>
<evidence type="ECO:0000256" key="8">
    <source>
        <dbReference type="ARBA" id="ARBA00023136"/>
    </source>
</evidence>
<dbReference type="GO" id="GO:0005886">
    <property type="term" value="C:plasma membrane"/>
    <property type="evidence" value="ECO:0007669"/>
    <property type="project" value="TreeGrafter"/>
</dbReference>
<evidence type="ECO:0000256" key="1">
    <source>
        <dbReference type="ARBA" id="ARBA00004141"/>
    </source>
</evidence>
<comment type="similarity">
    <text evidence="11">Belongs to the amiloride-sensitive sodium channel (TC 1.A.6) family.</text>
</comment>
<keyword evidence="4 11" id="KW-0812">Transmembrane</keyword>
<keyword evidence="14" id="KW-1185">Reference proteome</keyword>
<keyword evidence="2 11" id="KW-0813">Transport</keyword>
<comment type="subcellular location">
    <subcellularLocation>
        <location evidence="1">Membrane</location>
        <topology evidence="1">Multi-pass membrane protein</topology>
    </subcellularLocation>
</comment>
<keyword evidence="7 11" id="KW-0406">Ion transport</keyword>
<dbReference type="OrthoDB" id="6538044at2759"/>
<evidence type="ECO:0000256" key="12">
    <source>
        <dbReference type="SAM" id="Phobius"/>
    </source>
</evidence>
<sequence length="240" mass="27859">MITWKIRRSTRLTARDPQKNLLQFLFISPLKGLKLNLFIESSEYLGFLSHSAGARILIHGQGEMPYPDDEGINLAWDFYFHWTAKEKCLDDLLKKFKNEGLDCDTRCPVPCSEVTFNTAMSLAEWPSESYQGIFRRLVAKRLNKSKGQDHYVPINKNFLQARVFYEKLNYQEVKEHLSYEGINLVADIGGQLGLWIGLSVLTCFEVLELVLLLIQRIWKKVTIKKRIPSKEDVKTWETTL</sequence>
<evidence type="ECO:0000313" key="14">
    <source>
        <dbReference type="Proteomes" id="UP001163046"/>
    </source>
</evidence>
<dbReference type="AlphaFoldDB" id="A0A9W9YNM4"/>
<evidence type="ECO:0000256" key="11">
    <source>
        <dbReference type="RuleBase" id="RU000679"/>
    </source>
</evidence>
<reference evidence="13" key="1">
    <citation type="submission" date="2023-01" db="EMBL/GenBank/DDBJ databases">
        <title>Genome assembly of the deep-sea coral Lophelia pertusa.</title>
        <authorList>
            <person name="Herrera S."/>
            <person name="Cordes E."/>
        </authorList>
    </citation>
    <scope>NUCLEOTIDE SEQUENCE</scope>
    <source>
        <strain evidence="13">USNM1676648</strain>
        <tissue evidence="13">Polyp</tissue>
    </source>
</reference>
<evidence type="ECO:0000256" key="2">
    <source>
        <dbReference type="ARBA" id="ARBA00022448"/>
    </source>
</evidence>
<name>A0A9W9YNM4_9CNID</name>
<keyword evidence="8 12" id="KW-0472">Membrane</keyword>
<dbReference type="InterPro" id="IPR001873">
    <property type="entry name" value="ENaC"/>
</dbReference>
<evidence type="ECO:0000256" key="6">
    <source>
        <dbReference type="ARBA" id="ARBA00023053"/>
    </source>
</evidence>
<keyword evidence="10 11" id="KW-0407">Ion channel</keyword>
<evidence type="ECO:0000256" key="9">
    <source>
        <dbReference type="ARBA" id="ARBA00023201"/>
    </source>
</evidence>
<evidence type="ECO:0000256" key="7">
    <source>
        <dbReference type="ARBA" id="ARBA00023065"/>
    </source>
</evidence>
<evidence type="ECO:0000256" key="5">
    <source>
        <dbReference type="ARBA" id="ARBA00022989"/>
    </source>
</evidence>
<dbReference type="Proteomes" id="UP001163046">
    <property type="component" value="Unassembled WGS sequence"/>
</dbReference>
<keyword evidence="5 12" id="KW-1133">Transmembrane helix</keyword>
<keyword evidence="6" id="KW-0915">Sodium</keyword>
<keyword evidence="3 11" id="KW-0894">Sodium channel</keyword>
<dbReference type="PRINTS" id="PR01078">
    <property type="entry name" value="AMINACHANNEL"/>
</dbReference>
<dbReference type="PANTHER" id="PTHR11690:SF248">
    <property type="entry name" value="PICKPOCKET 17, ISOFORM A"/>
    <property type="match status" value="1"/>
</dbReference>